<keyword evidence="2" id="KW-1185">Reference proteome</keyword>
<accession>A0AAV0THT1</accession>
<dbReference type="EMBL" id="CANTFL010000410">
    <property type="protein sequence ID" value="CAI5722180.1"/>
    <property type="molecule type" value="Genomic_DNA"/>
</dbReference>
<protein>
    <submittedName>
        <fullName evidence="1">Uncharacterized protein</fullName>
    </submittedName>
</protein>
<reference evidence="1" key="1">
    <citation type="submission" date="2022-12" db="EMBL/GenBank/DDBJ databases">
        <authorList>
            <person name="Webb A."/>
        </authorList>
    </citation>
    <scope>NUCLEOTIDE SEQUENCE</scope>
    <source>
        <strain evidence="1">Hp1</strain>
    </source>
</reference>
<organism evidence="1 2">
    <name type="scientific">Hyaloperonospora brassicae</name>
    <name type="common">Brassica downy mildew</name>
    <name type="synonym">Peronospora brassicae</name>
    <dbReference type="NCBI Taxonomy" id="162125"/>
    <lineage>
        <taxon>Eukaryota</taxon>
        <taxon>Sar</taxon>
        <taxon>Stramenopiles</taxon>
        <taxon>Oomycota</taxon>
        <taxon>Peronosporomycetes</taxon>
        <taxon>Peronosporales</taxon>
        <taxon>Peronosporaceae</taxon>
        <taxon>Hyaloperonospora</taxon>
    </lineage>
</organism>
<sequence>MVVTNSASVAGMNISNSDFDGRTNFSFSCDGHHYWALLFTEEKRLSPWSRITCMGPRVGHLNSVAWKVTVSLCTPSTTIGATTRVTLLMSTPTDTFSPNETISTTRSSLCFRARKELLNAYNGMNDADLCTSYLGRPCKANVLVRSGIFIPRNGPLALEAMKASLNIIGYSPDSTPTIDSAKEWAETTGNFGVGKLN</sequence>
<dbReference type="AlphaFoldDB" id="A0AAV0THT1"/>
<name>A0AAV0THT1_HYABA</name>
<evidence type="ECO:0000313" key="1">
    <source>
        <dbReference type="EMBL" id="CAI5722180.1"/>
    </source>
</evidence>
<evidence type="ECO:0000313" key="2">
    <source>
        <dbReference type="Proteomes" id="UP001162031"/>
    </source>
</evidence>
<gene>
    <name evidence="1" type="ORF">HBR001_LOCUS2806</name>
</gene>
<dbReference type="Proteomes" id="UP001162031">
    <property type="component" value="Unassembled WGS sequence"/>
</dbReference>
<comment type="caution">
    <text evidence="1">The sequence shown here is derived from an EMBL/GenBank/DDBJ whole genome shotgun (WGS) entry which is preliminary data.</text>
</comment>
<proteinExistence type="predicted"/>